<dbReference type="SMART" id="SM00774">
    <property type="entry name" value="WRKY"/>
    <property type="match status" value="2"/>
</dbReference>
<dbReference type="GO" id="GO:0000976">
    <property type="term" value="F:transcription cis-regulatory region binding"/>
    <property type="evidence" value="ECO:0000318"/>
    <property type="project" value="GO_Central"/>
</dbReference>
<protein>
    <recommendedName>
        <fullName evidence="11">WRKY domain-containing protein</fullName>
    </recommendedName>
</protein>
<comment type="similarity">
    <text evidence="9">Belongs to the WRKY group I family.</text>
</comment>
<feature type="region of interest" description="Disordered" evidence="10">
    <location>
        <begin position="76"/>
        <end position="156"/>
    </location>
</feature>
<proteinExistence type="inferred from homology"/>
<dbReference type="InterPro" id="IPR003657">
    <property type="entry name" value="WRKY_dom"/>
</dbReference>
<comment type="subcellular location">
    <subcellularLocation>
        <location evidence="1">Nucleus</location>
    </subcellularLocation>
</comment>
<dbReference type="OrthoDB" id="5065855at2759"/>
<dbReference type="GO" id="GO:0005634">
    <property type="term" value="C:nucleus"/>
    <property type="evidence" value="ECO:0000318"/>
    <property type="project" value="GO_Central"/>
</dbReference>
<evidence type="ECO:0000256" key="9">
    <source>
        <dbReference type="ARBA" id="ARBA00061157"/>
    </source>
</evidence>
<dbReference type="OMA" id="WSQQTAR"/>
<keyword evidence="2" id="KW-0479">Metal-binding</keyword>
<feature type="region of interest" description="Disordered" evidence="10">
    <location>
        <begin position="204"/>
        <end position="284"/>
    </location>
</feature>
<feature type="compositionally biased region" description="Polar residues" evidence="10">
    <location>
        <begin position="374"/>
        <end position="385"/>
    </location>
</feature>
<reference evidence="12 13" key="1">
    <citation type="journal article" date="2009" name="Nat. Genet.">
        <title>The genome of the cucumber, Cucumis sativus L.</title>
        <authorList>
            <person name="Huang S."/>
            <person name="Li R."/>
            <person name="Zhang Z."/>
            <person name="Li L."/>
            <person name="Gu X."/>
            <person name="Fan W."/>
            <person name="Lucas W.J."/>
            <person name="Wang X."/>
            <person name="Xie B."/>
            <person name="Ni P."/>
            <person name="Ren Y."/>
            <person name="Zhu H."/>
            <person name="Li J."/>
            <person name="Lin K."/>
            <person name="Jin W."/>
            <person name="Fei Z."/>
            <person name="Li G."/>
            <person name="Staub J."/>
            <person name="Kilian A."/>
            <person name="van der Vossen E.A."/>
            <person name="Wu Y."/>
            <person name="Guo J."/>
            <person name="He J."/>
            <person name="Jia Z."/>
            <person name="Ren Y."/>
            <person name="Tian G."/>
            <person name="Lu Y."/>
            <person name="Ruan J."/>
            <person name="Qian W."/>
            <person name="Wang M."/>
            <person name="Huang Q."/>
            <person name="Li B."/>
            <person name="Xuan Z."/>
            <person name="Cao J."/>
            <person name="Asan"/>
            <person name="Wu Z."/>
            <person name="Zhang J."/>
            <person name="Cai Q."/>
            <person name="Bai Y."/>
            <person name="Zhao B."/>
            <person name="Han Y."/>
            <person name="Li Y."/>
            <person name="Li X."/>
            <person name="Wang S."/>
            <person name="Shi Q."/>
            <person name="Liu S."/>
            <person name="Cho W.K."/>
            <person name="Kim J.Y."/>
            <person name="Xu Y."/>
            <person name="Heller-Uszynska K."/>
            <person name="Miao H."/>
            <person name="Cheng Z."/>
            <person name="Zhang S."/>
            <person name="Wu J."/>
            <person name="Yang Y."/>
            <person name="Kang H."/>
            <person name="Li M."/>
            <person name="Liang H."/>
            <person name="Ren X."/>
            <person name="Shi Z."/>
            <person name="Wen M."/>
            <person name="Jian M."/>
            <person name="Yang H."/>
            <person name="Zhang G."/>
            <person name="Yang Z."/>
            <person name="Chen R."/>
            <person name="Liu S."/>
            <person name="Li J."/>
            <person name="Ma L."/>
            <person name="Liu H."/>
            <person name="Zhou Y."/>
            <person name="Zhao J."/>
            <person name="Fang X."/>
            <person name="Li G."/>
            <person name="Fang L."/>
            <person name="Li Y."/>
            <person name="Liu D."/>
            <person name="Zheng H."/>
            <person name="Zhang Y."/>
            <person name="Qin N."/>
            <person name="Li Z."/>
            <person name="Yang G."/>
            <person name="Yang S."/>
            <person name="Bolund L."/>
            <person name="Kristiansen K."/>
            <person name="Zheng H."/>
            <person name="Li S."/>
            <person name="Zhang X."/>
            <person name="Yang H."/>
            <person name="Wang J."/>
            <person name="Sun R."/>
            <person name="Zhang B."/>
            <person name="Jiang S."/>
            <person name="Wang J."/>
            <person name="Du Y."/>
            <person name="Li S."/>
        </authorList>
    </citation>
    <scope>NUCLEOTIDE SEQUENCE [LARGE SCALE GENOMIC DNA]</scope>
    <source>
        <strain evidence="13">cv. 9930</strain>
    </source>
</reference>
<reference evidence="12 13" key="4">
    <citation type="journal article" date="2011" name="BMC Genomics">
        <title>RNA-Seq improves annotation of protein-coding genes in the cucumber genome.</title>
        <authorList>
            <person name="Li Z."/>
            <person name="Zhang Z."/>
            <person name="Yan P."/>
            <person name="Huang S."/>
            <person name="Fei Z."/>
            <person name="Lin K."/>
        </authorList>
    </citation>
    <scope>NUCLEOTIDE SEQUENCE [LARGE SCALE GENOMIC DNA]</scope>
    <source>
        <strain evidence="13">cv. 9930</strain>
    </source>
</reference>
<keyword evidence="6" id="KW-0238">DNA-binding</keyword>
<evidence type="ECO:0000259" key="11">
    <source>
        <dbReference type="PROSITE" id="PS50811"/>
    </source>
</evidence>
<dbReference type="PANTHER" id="PTHR31221:SF1">
    <property type="entry name" value="WRKY TRANSCRIPTION FACTOR 33-RELATED"/>
    <property type="match status" value="1"/>
</dbReference>
<dbReference type="GO" id="GO:0003700">
    <property type="term" value="F:DNA-binding transcription factor activity"/>
    <property type="evidence" value="ECO:0000318"/>
    <property type="project" value="GO_Central"/>
</dbReference>
<dbReference type="PROSITE" id="PS50811">
    <property type="entry name" value="WRKY"/>
    <property type="match status" value="2"/>
</dbReference>
<evidence type="ECO:0000256" key="3">
    <source>
        <dbReference type="ARBA" id="ARBA00022737"/>
    </source>
</evidence>
<feature type="domain" description="WRKY" evidence="11">
    <location>
        <begin position="153"/>
        <end position="213"/>
    </location>
</feature>
<dbReference type="AlphaFoldDB" id="A0A0A0KCF6"/>
<keyword evidence="3" id="KW-0677">Repeat</keyword>
<feature type="compositionally biased region" description="Low complexity" evidence="10">
    <location>
        <begin position="386"/>
        <end position="396"/>
    </location>
</feature>
<evidence type="ECO:0000256" key="4">
    <source>
        <dbReference type="ARBA" id="ARBA00022833"/>
    </source>
</evidence>
<reference evidence="12 13" key="2">
    <citation type="journal article" date="2009" name="PLoS ONE">
        <title>An integrated genetic and cytogenetic map of the cucumber genome.</title>
        <authorList>
            <person name="Ren Y."/>
            <person name="Zhang Z."/>
            <person name="Liu J."/>
            <person name="Staub J.E."/>
            <person name="Han Y."/>
            <person name="Cheng Z."/>
            <person name="Li X."/>
            <person name="Lu J."/>
            <person name="Miao H."/>
            <person name="Kang H."/>
            <person name="Xie B."/>
            <person name="Gu X."/>
            <person name="Wang X."/>
            <person name="Du Y."/>
            <person name="Jin W."/>
            <person name="Huang S."/>
        </authorList>
    </citation>
    <scope>NUCLEOTIDE SEQUENCE [LARGE SCALE GENOMIC DNA]</scope>
    <source>
        <strain evidence="13">cv. 9930</strain>
    </source>
</reference>
<dbReference type="GO" id="GO:0046872">
    <property type="term" value="F:metal ion binding"/>
    <property type="evidence" value="ECO:0007669"/>
    <property type="project" value="UniProtKB-KW"/>
</dbReference>
<feature type="domain" description="WRKY" evidence="11">
    <location>
        <begin position="300"/>
        <end position="365"/>
    </location>
</feature>
<dbReference type="Gramene" id="KGN47228">
    <property type="protein sequence ID" value="KGN47228"/>
    <property type="gene ID" value="Csa_6G216960"/>
</dbReference>
<evidence type="ECO:0000256" key="10">
    <source>
        <dbReference type="SAM" id="MobiDB-lite"/>
    </source>
</evidence>
<sequence length="428" mass="47724">MEFFFSATLDDRSGNGRRTQPDLAVVAMGNPPLSPPLFSPSSFFTIPPGISPTQLLDSPLLLNSSRILLSPSTGDLRKSASNCSGHHQQNVKQEHNNITKFSFPPNHTTKSSSSSSIFQSSSTSEVQTQAWGLEWENDDRGDGWGMRNRSGSEDGFNWRKYGQKVVKGSENPRSYYKCTFPNCPVRKQVERSLNNNGQITEIVYKSKHNHPKPDFTRRSSSSFSSSSSSSSFEPAQLKSSIPSHSVTTPENSSITIGDDHSDQAHPRRWKSESSEKEEMIRGGGGVKTMREERIVVQTISNVDKLDDGYWWRKYGQKVVKGNPNPRSYYKCTYPGCGVRKHIERASHDFRAVVTTYEGKHNHDIPTARAGKPILSNQQGRNNEVVSSSIGGDPRSSSKICSGTNGLLRLTNMLWNNKEEVVDNIYELL</sequence>
<keyword evidence="4" id="KW-0862">Zinc</keyword>
<dbReference type="Proteomes" id="UP000029981">
    <property type="component" value="Chromosome 6"/>
</dbReference>
<feature type="compositionally biased region" description="Polar residues" evidence="10">
    <location>
        <begin position="237"/>
        <end position="255"/>
    </location>
</feature>
<feature type="compositionally biased region" description="Basic and acidic residues" evidence="10">
    <location>
        <begin position="257"/>
        <end position="280"/>
    </location>
</feature>
<accession>A0A0A0KCF6</accession>
<dbReference type="STRING" id="3659.A0A0A0KCF6"/>
<evidence type="ECO:0000256" key="1">
    <source>
        <dbReference type="ARBA" id="ARBA00004123"/>
    </source>
</evidence>
<feature type="compositionally biased region" description="Polar residues" evidence="10">
    <location>
        <begin position="76"/>
        <end position="91"/>
    </location>
</feature>
<dbReference type="EMBL" id="CM002927">
    <property type="protein sequence ID" value="KGN47228.1"/>
    <property type="molecule type" value="Genomic_DNA"/>
</dbReference>
<evidence type="ECO:0000313" key="12">
    <source>
        <dbReference type="EMBL" id="KGN47228.1"/>
    </source>
</evidence>
<keyword evidence="7" id="KW-0804">Transcription</keyword>
<gene>
    <name evidence="12" type="ORF">Csa_6G216960</name>
</gene>
<dbReference type="Gene3D" id="2.20.25.80">
    <property type="entry name" value="WRKY domain"/>
    <property type="match status" value="2"/>
</dbReference>
<dbReference type="InterPro" id="IPR044810">
    <property type="entry name" value="WRKY_plant"/>
</dbReference>
<evidence type="ECO:0000256" key="5">
    <source>
        <dbReference type="ARBA" id="ARBA00023015"/>
    </source>
</evidence>
<dbReference type="FunFam" id="2.20.25.80:FF:000003">
    <property type="entry name" value="WRKY transcription factor 57"/>
    <property type="match status" value="1"/>
</dbReference>
<dbReference type="Pfam" id="PF03106">
    <property type="entry name" value="WRKY"/>
    <property type="match status" value="2"/>
</dbReference>
<keyword evidence="5" id="KW-0805">Transcription regulation</keyword>
<evidence type="ECO:0000256" key="2">
    <source>
        <dbReference type="ARBA" id="ARBA00022723"/>
    </source>
</evidence>
<dbReference type="InterPro" id="IPR036576">
    <property type="entry name" value="WRKY_dom_sf"/>
</dbReference>
<keyword evidence="8" id="KW-0539">Nucleus</keyword>
<organism evidence="12 13">
    <name type="scientific">Cucumis sativus</name>
    <name type="common">Cucumber</name>
    <dbReference type="NCBI Taxonomy" id="3659"/>
    <lineage>
        <taxon>Eukaryota</taxon>
        <taxon>Viridiplantae</taxon>
        <taxon>Streptophyta</taxon>
        <taxon>Embryophyta</taxon>
        <taxon>Tracheophyta</taxon>
        <taxon>Spermatophyta</taxon>
        <taxon>Magnoliopsida</taxon>
        <taxon>eudicotyledons</taxon>
        <taxon>Gunneridae</taxon>
        <taxon>Pentapetalae</taxon>
        <taxon>rosids</taxon>
        <taxon>fabids</taxon>
        <taxon>Cucurbitales</taxon>
        <taxon>Cucurbitaceae</taxon>
        <taxon>Benincaseae</taxon>
        <taxon>Cucumis</taxon>
    </lineage>
</organism>
<dbReference type="GO" id="GO:0006355">
    <property type="term" value="P:regulation of DNA-templated transcription"/>
    <property type="evidence" value="ECO:0000318"/>
    <property type="project" value="GO_Central"/>
</dbReference>
<evidence type="ECO:0000313" key="13">
    <source>
        <dbReference type="Proteomes" id="UP000029981"/>
    </source>
</evidence>
<keyword evidence="13" id="KW-1185">Reference proteome</keyword>
<dbReference type="FunFam" id="2.20.25.80:FF:000006">
    <property type="entry name" value="WRKY transcription factor"/>
    <property type="match status" value="1"/>
</dbReference>
<evidence type="ECO:0000256" key="6">
    <source>
        <dbReference type="ARBA" id="ARBA00023125"/>
    </source>
</evidence>
<dbReference type="SUPFAM" id="SSF118290">
    <property type="entry name" value="WRKY DNA-binding domain"/>
    <property type="match status" value="2"/>
</dbReference>
<feature type="compositionally biased region" description="Low complexity" evidence="10">
    <location>
        <begin position="111"/>
        <end position="124"/>
    </location>
</feature>
<feature type="compositionally biased region" description="Low complexity" evidence="10">
    <location>
        <begin position="219"/>
        <end position="232"/>
    </location>
</feature>
<feature type="compositionally biased region" description="Polar residues" evidence="10">
    <location>
        <begin position="98"/>
        <end position="110"/>
    </location>
</feature>
<evidence type="ECO:0000256" key="8">
    <source>
        <dbReference type="ARBA" id="ARBA00023242"/>
    </source>
</evidence>
<name>A0A0A0KCF6_CUCSA</name>
<feature type="region of interest" description="Disordered" evidence="10">
    <location>
        <begin position="362"/>
        <end position="396"/>
    </location>
</feature>
<dbReference type="PANTHER" id="PTHR31221">
    <property type="entry name" value="WRKY TRANSCRIPTION FACTOR PROTEIN 1-RELATED"/>
    <property type="match status" value="1"/>
</dbReference>
<evidence type="ECO:0000256" key="7">
    <source>
        <dbReference type="ARBA" id="ARBA00023163"/>
    </source>
</evidence>
<reference evidence="12 13" key="3">
    <citation type="journal article" date="2010" name="BMC Genomics">
        <title>Transcriptome sequencing and comparative analysis of cucumber flowers with different sex types.</title>
        <authorList>
            <person name="Guo S."/>
            <person name="Zheng Y."/>
            <person name="Joung J.G."/>
            <person name="Liu S."/>
            <person name="Zhang Z."/>
            <person name="Crasta O.R."/>
            <person name="Sobral B.W."/>
            <person name="Xu Y."/>
            <person name="Huang S."/>
            <person name="Fei Z."/>
        </authorList>
    </citation>
    <scope>NUCLEOTIDE SEQUENCE [LARGE SCALE GENOMIC DNA]</scope>
    <source>
        <strain evidence="13">cv. 9930</strain>
    </source>
</reference>